<dbReference type="InterPro" id="IPR034557">
    <property type="entry name" value="ThrcA_tRNA_MEthiotransferase"/>
</dbReference>
<dbReference type="Pfam" id="PF00919">
    <property type="entry name" value="UPF0004"/>
    <property type="match status" value="1"/>
</dbReference>
<feature type="domain" description="Radical SAM core" evidence="18">
    <location>
        <begin position="162"/>
        <end position="391"/>
    </location>
</feature>
<dbReference type="PROSITE" id="PS01278">
    <property type="entry name" value="MTTASE_RADICAL"/>
    <property type="match status" value="1"/>
</dbReference>
<keyword evidence="20" id="KW-1185">Reference proteome</keyword>
<accession>A0A369BAQ4</accession>
<evidence type="ECO:0000313" key="19">
    <source>
        <dbReference type="EMBL" id="RCX18405.1"/>
    </source>
</evidence>
<comment type="cofactor">
    <cofactor evidence="1">
        <name>[4Fe-4S] cluster</name>
        <dbReference type="ChEBI" id="CHEBI:49883"/>
    </cofactor>
</comment>
<dbReference type="FunFam" id="3.80.30.20:FF:000001">
    <property type="entry name" value="tRNA-2-methylthio-N(6)-dimethylallyladenosine synthase 2"/>
    <property type="match status" value="1"/>
</dbReference>
<dbReference type="Gene3D" id="3.80.30.20">
    <property type="entry name" value="tm_1862 like domain"/>
    <property type="match status" value="1"/>
</dbReference>
<dbReference type="SFLD" id="SFLDG01061">
    <property type="entry name" value="methylthiotransferase"/>
    <property type="match status" value="1"/>
</dbReference>
<dbReference type="InterPro" id="IPR058240">
    <property type="entry name" value="rSAM_sf"/>
</dbReference>
<proteinExistence type="inferred from homology"/>
<dbReference type="InterPro" id="IPR038135">
    <property type="entry name" value="Methylthiotransferase_N_sf"/>
</dbReference>
<dbReference type="Gene3D" id="3.40.50.12160">
    <property type="entry name" value="Methylthiotransferase, N-terminal domain"/>
    <property type="match status" value="1"/>
</dbReference>
<evidence type="ECO:0000256" key="4">
    <source>
        <dbReference type="ARBA" id="ARBA00022485"/>
    </source>
</evidence>
<organism evidence="19 20">
    <name type="scientific">Anaerobacterium chartisolvens</name>
    <dbReference type="NCBI Taxonomy" id="1297424"/>
    <lineage>
        <taxon>Bacteria</taxon>
        <taxon>Bacillati</taxon>
        <taxon>Bacillota</taxon>
        <taxon>Clostridia</taxon>
        <taxon>Eubacteriales</taxon>
        <taxon>Oscillospiraceae</taxon>
        <taxon>Anaerobacterium</taxon>
    </lineage>
</organism>
<keyword evidence="9" id="KW-0479">Metal-binding</keyword>
<evidence type="ECO:0000313" key="20">
    <source>
        <dbReference type="Proteomes" id="UP000253034"/>
    </source>
</evidence>
<dbReference type="SFLD" id="SFLDF00295">
    <property type="entry name" value="threonylcarbamoyladenosine_tRN"/>
    <property type="match status" value="1"/>
</dbReference>
<evidence type="ECO:0000256" key="8">
    <source>
        <dbReference type="ARBA" id="ARBA00022694"/>
    </source>
</evidence>
<dbReference type="InterPro" id="IPR007197">
    <property type="entry name" value="rSAM"/>
</dbReference>
<feature type="domain" description="TRAM" evidence="16">
    <location>
        <begin position="394"/>
        <end position="457"/>
    </location>
</feature>
<evidence type="ECO:0000256" key="13">
    <source>
        <dbReference type="ARBA" id="ARBA00051661"/>
    </source>
</evidence>
<evidence type="ECO:0000259" key="17">
    <source>
        <dbReference type="PROSITE" id="PS51449"/>
    </source>
</evidence>
<dbReference type="InterPro" id="IPR013848">
    <property type="entry name" value="Methylthiotransferase_N"/>
</dbReference>
<dbReference type="PROSITE" id="PS50926">
    <property type="entry name" value="TRAM"/>
    <property type="match status" value="1"/>
</dbReference>
<keyword evidence="11" id="KW-0411">Iron-sulfur</keyword>
<keyword evidence="4" id="KW-0004">4Fe-4S</keyword>
<evidence type="ECO:0000256" key="6">
    <source>
        <dbReference type="ARBA" id="ARBA00022679"/>
    </source>
</evidence>
<dbReference type="GO" id="GO:0035598">
    <property type="term" value="F:tRNA (N(6)-L-threonylcarbamoyladenosine(37)-C(2))-methylthiotransferase activity"/>
    <property type="evidence" value="ECO:0007669"/>
    <property type="project" value="UniProtKB-EC"/>
</dbReference>
<gene>
    <name evidence="19" type="ORF">DFR58_105169</name>
</gene>
<dbReference type="Pfam" id="PF04055">
    <property type="entry name" value="Radical_SAM"/>
    <property type="match status" value="1"/>
</dbReference>
<evidence type="ECO:0000256" key="1">
    <source>
        <dbReference type="ARBA" id="ARBA00001966"/>
    </source>
</evidence>
<evidence type="ECO:0000256" key="5">
    <source>
        <dbReference type="ARBA" id="ARBA00022490"/>
    </source>
</evidence>
<protein>
    <recommendedName>
        <fullName evidence="15">Threonylcarbamoyladenosine tRNA methylthiotransferase MtaB</fullName>
        <ecNumber evidence="3">2.8.4.5</ecNumber>
    </recommendedName>
    <alternativeName>
        <fullName evidence="12">tRNA-t(6)A37 methylthiotransferase</fullName>
    </alternativeName>
</protein>
<comment type="similarity">
    <text evidence="14">Belongs to the methylthiotransferase family. MtaB subfamily.</text>
</comment>
<evidence type="ECO:0000256" key="7">
    <source>
        <dbReference type="ARBA" id="ARBA00022691"/>
    </source>
</evidence>
<evidence type="ECO:0000256" key="2">
    <source>
        <dbReference type="ARBA" id="ARBA00002399"/>
    </source>
</evidence>
<dbReference type="InterPro" id="IPR006467">
    <property type="entry name" value="MiaB-like_bact"/>
</dbReference>
<evidence type="ECO:0000256" key="12">
    <source>
        <dbReference type="ARBA" id="ARBA00031213"/>
    </source>
</evidence>
<evidence type="ECO:0000256" key="14">
    <source>
        <dbReference type="ARBA" id="ARBA00061574"/>
    </source>
</evidence>
<keyword evidence="8" id="KW-0819">tRNA processing</keyword>
<dbReference type="EMBL" id="QPJT01000005">
    <property type="protein sequence ID" value="RCX18405.1"/>
    <property type="molecule type" value="Genomic_DNA"/>
</dbReference>
<dbReference type="SMART" id="SM00729">
    <property type="entry name" value="Elp3"/>
    <property type="match status" value="1"/>
</dbReference>
<dbReference type="InterPro" id="IPR020612">
    <property type="entry name" value="Methylthiotransferase_CS"/>
</dbReference>
<evidence type="ECO:0000256" key="3">
    <source>
        <dbReference type="ARBA" id="ARBA00013273"/>
    </source>
</evidence>
<keyword evidence="7" id="KW-0949">S-adenosyl-L-methionine</keyword>
<dbReference type="PROSITE" id="PS51918">
    <property type="entry name" value="RADICAL_SAM"/>
    <property type="match status" value="1"/>
</dbReference>
<evidence type="ECO:0000256" key="11">
    <source>
        <dbReference type="ARBA" id="ARBA00023014"/>
    </source>
</evidence>
<evidence type="ECO:0000256" key="10">
    <source>
        <dbReference type="ARBA" id="ARBA00023004"/>
    </source>
</evidence>
<name>A0A369BAQ4_9FIRM</name>
<comment type="catalytic activity">
    <reaction evidence="13">
        <text>N(6)-L-threonylcarbamoyladenosine(37) in tRNA + (sulfur carrier)-SH + AH2 + 2 S-adenosyl-L-methionine = 2-methylsulfanyl-N(6)-L-threonylcarbamoyladenosine(37) in tRNA + (sulfur carrier)-H + 5'-deoxyadenosine + L-methionine + A + S-adenosyl-L-homocysteine + 2 H(+)</text>
        <dbReference type="Rhea" id="RHEA:37075"/>
        <dbReference type="Rhea" id="RHEA-COMP:10163"/>
        <dbReference type="Rhea" id="RHEA-COMP:11092"/>
        <dbReference type="Rhea" id="RHEA-COMP:14737"/>
        <dbReference type="Rhea" id="RHEA-COMP:14739"/>
        <dbReference type="ChEBI" id="CHEBI:13193"/>
        <dbReference type="ChEBI" id="CHEBI:15378"/>
        <dbReference type="ChEBI" id="CHEBI:17319"/>
        <dbReference type="ChEBI" id="CHEBI:17499"/>
        <dbReference type="ChEBI" id="CHEBI:29917"/>
        <dbReference type="ChEBI" id="CHEBI:57844"/>
        <dbReference type="ChEBI" id="CHEBI:57856"/>
        <dbReference type="ChEBI" id="CHEBI:59789"/>
        <dbReference type="ChEBI" id="CHEBI:64428"/>
        <dbReference type="ChEBI" id="CHEBI:74418"/>
        <dbReference type="ChEBI" id="CHEBI:74420"/>
        <dbReference type="EC" id="2.8.4.5"/>
    </reaction>
</comment>
<dbReference type="PANTHER" id="PTHR11918:SF45">
    <property type="entry name" value="THREONYLCARBAMOYLADENOSINE TRNA METHYLTHIOTRANSFERASE"/>
    <property type="match status" value="1"/>
</dbReference>
<dbReference type="AlphaFoldDB" id="A0A369BAQ4"/>
<dbReference type="InterPro" id="IPR006638">
    <property type="entry name" value="Elp3/MiaA/NifB-like_rSAM"/>
</dbReference>
<dbReference type="FunFam" id="3.40.50.12160:FF:000004">
    <property type="entry name" value="Threonylcarbamoyladenosine tRNA methylthiotransferase MtaB"/>
    <property type="match status" value="1"/>
</dbReference>
<sequence>MKDNNGKVDLSLDGEEFFRQYGRKKTVGMFTLGCKVNQYETEAMAGIFRQKGYEVVDFSGEADVYVINTCTVTSLSDRKSRQMIRRAKSSNKNSIVAVVGCYSQASPEEVRNIPGVNVIIGTRERSKIVDYVNEIEADAGQVCIVENIMKEKSFEALKIDAYEGRTRAFLKIQEGCSQFCAYCIIPYARGPIRSRPHDEILSEVERLSESGFKEVVLTGIHIASYGKDIKSTSLTEIIRQVHEVKGIERIRLGSLEPMAITDEFIGMAKELTRLCPHYHLSLQSGCNATLNRMNRKYSVAEYKEVVERLRQAVPDVAITTDIMVGFPGETDSEFRETYRFIEEISFAQMHIFKYSRRKGTPAADFEDQISSELKEERAKTLTELARLKTLEFNSRFIGRIMPVLFEQHYAGVKGMIEGLTPNYIKVISRAPVKLKGQVARVEIESAEQDYAAGKIVE</sequence>
<dbReference type="SFLD" id="SFLDG01082">
    <property type="entry name" value="B12-binding_domain_containing"/>
    <property type="match status" value="1"/>
</dbReference>
<keyword evidence="6 19" id="KW-0808">Transferase</keyword>
<dbReference type="OrthoDB" id="9805215at2"/>
<keyword evidence="10" id="KW-0408">Iron</keyword>
<dbReference type="PANTHER" id="PTHR11918">
    <property type="entry name" value="RADICAL SAM PROTEINS"/>
    <property type="match status" value="1"/>
</dbReference>
<dbReference type="InterPro" id="IPR005839">
    <property type="entry name" value="Methylthiotransferase"/>
</dbReference>
<evidence type="ECO:0000256" key="9">
    <source>
        <dbReference type="ARBA" id="ARBA00022723"/>
    </source>
</evidence>
<dbReference type="PROSITE" id="PS51449">
    <property type="entry name" value="MTTASE_N"/>
    <property type="match status" value="1"/>
</dbReference>
<dbReference type="NCBIfam" id="TIGR00089">
    <property type="entry name" value="MiaB/RimO family radical SAM methylthiotransferase"/>
    <property type="match status" value="1"/>
</dbReference>
<comment type="caution">
    <text evidence="19">The sequence shown here is derived from an EMBL/GenBank/DDBJ whole genome shotgun (WGS) entry which is preliminary data.</text>
</comment>
<evidence type="ECO:0000256" key="15">
    <source>
        <dbReference type="ARBA" id="ARBA00069898"/>
    </source>
</evidence>
<comment type="function">
    <text evidence="2">Catalyzes the methylthiolation of N6-threonylcarbamoyladenosine (t(6)A), leading to the formation of 2-methylthio-N6-threonylcarbamoyladenosine (ms(2)t(6)A) at position 37 in tRNAs that read codons beginning with adenine.</text>
</comment>
<keyword evidence="5" id="KW-0963">Cytoplasm</keyword>
<dbReference type="SUPFAM" id="SSF102114">
    <property type="entry name" value="Radical SAM enzymes"/>
    <property type="match status" value="1"/>
</dbReference>
<evidence type="ECO:0000259" key="18">
    <source>
        <dbReference type="PROSITE" id="PS51918"/>
    </source>
</evidence>
<dbReference type="CDD" id="cd01335">
    <property type="entry name" value="Radical_SAM"/>
    <property type="match status" value="1"/>
</dbReference>
<dbReference type="GO" id="GO:0046872">
    <property type="term" value="F:metal ion binding"/>
    <property type="evidence" value="ECO:0007669"/>
    <property type="project" value="UniProtKB-KW"/>
</dbReference>
<feature type="domain" description="MTTase N-terminal" evidence="17">
    <location>
        <begin position="25"/>
        <end position="137"/>
    </location>
</feature>
<reference evidence="19 20" key="1">
    <citation type="submission" date="2018-07" db="EMBL/GenBank/DDBJ databases">
        <title>Genomic Encyclopedia of Type Strains, Phase IV (KMG-IV): sequencing the most valuable type-strain genomes for metagenomic binning, comparative biology and taxonomic classification.</title>
        <authorList>
            <person name="Goeker M."/>
        </authorList>
    </citation>
    <scope>NUCLEOTIDE SEQUENCE [LARGE SCALE GENOMIC DNA]</scope>
    <source>
        <strain evidence="19 20">DSM 27016</strain>
    </source>
</reference>
<evidence type="ECO:0000259" key="16">
    <source>
        <dbReference type="PROSITE" id="PS50926"/>
    </source>
</evidence>
<dbReference type="SFLD" id="SFLDS00029">
    <property type="entry name" value="Radical_SAM"/>
    <property type="match status" value="1"/>
</dbReference>
<dbReference type="NCBIfam" id="TIGR01579">
    <property type="entry name" value="MiaB-like-C"/>
    <property type="match status" value="1"/>
</dbReference>
<dbReference type="InterPro" id="IPR002792">
    <property type="entry name" value="TRAM_dom"/>
</dbReference>
<dbReference type="InterPro" id="IPR023404">
    <property type="entry name" value="rSAM_horseshoe"/>
</dbReference>
<dbReference type="GO" id="GO:0051539">
    <property type="term" value="F:4 iron, 4 sulfur cluster binding"/>
    <property type="evidence" value="ECO:0007669"/>
    <property type="project" value="UniProtKB-KW"/>
</dbReference>
<dbReference type="Proteomes" id="UP000253034">
    <property type="component" value="Unassembled WGS sequence"/>
</dbReference>
<dbReference type="EC" id="2.8.4.5" evidence="3"/>